<protein>
    <submittedName>
        <fullName evidence="2">DUF1295 domain-containing protein</fullName>
    </submittedName>
</protein>
<feature type="transmembrane region" description="Helical" evidence="1">
    <location>
        <begin position="197"/>
        <end position="217"/>
    </location>
</feature>
<feature type="transmembrane region" description="Helical" evidence="1">
    <location>
        <begin position="70"/>
        <end position="92"/>
    </location>
</feature>
<evidence type="ECO:0000256" key="1">
    <source>
        <dbReference type="SAM" id="Phobius"/>
    </source>
</evidence>
<feature type="transmembrane region" description="Helical" evidence="1">
    <location>
        <begin position="45"/>
        <end position="64"/>
    </location>
</feature>
<evidence type="ECO:0000313" key="3">
    <source>
        <dbReference type="EMBL" id="WKW13846.1"/>
    </source>
</evidence>
<dbReference type="KEGG" id="pspc:Strain318_000170"/>
<dbReference type="EMBL" id="CP130612">
    <property type="protein sequence ID" value="WKW10937.1"/>
    <property type="molecule type" value="Genomic_DNA"/>
</dbReference>
<name>A0AA49JS68_9BACT</name>
<dbReference type="Gene3D" id="1.20.120.1630">
    <property type="match status" value="1"/>
</dbReference>
<dbReference type="PANTHER" id="PTHR32251">
    <property type="entry name" value="3-OXO-5-ALPHA-STEROID 4-DEHYDROGENASE"/>
    <property type="match status" value="1"/>
</dbReference>
<dbReference type="AlphaFoldDB" id="A0AA49JS68"/>
<reference evidence="2" key="1">
    <citation type="submission" date="2023-07" db="EMBL/GenBank/DDBJ databases">
        <authorList>
            <person name="Haufschild T."/>
            <person name="Kallscheuer N."/>
            <person name="Hammer J."/>
            <person name="Kohn T."/>
            <person name="Kabuu M."/>
            <person name="Jogler M."/>
            <person name="Wohfarth N."/>
            <person name="Heuer A."/>
            <person name="Rohde M."/>
            <person name="van Teeseling M.C.F."/>
            <person name="Jogler C."/>
        </authorList>
    </citation>
    <scope>NUCLEOTIDE SEQUENCE</scope>
    <source>
        <strain evidence="2">Strain 138</strain>
        <strain evidence="3">Strain 318</strain>
    </source>
</reference>
<accession>A0AA49JS68</accession>
<organism evidence="2">
    <name type="scientific">Pseudogemmatithrix spongiicola</name>
    <dbReference type="NCBI Taxonomy" id="3062599"/>
    <lineage>
        <taxon>Bacteria</taxon>
        <taxon>Pseudomonadati</taxon>
        <taxon>Gemmatimonadota</taxon>
        <taxon>Gemmatimonadia</taxon>
        <taxon>Gemmatimonadales</taxon>
        <taxon>Gemmatimonadaceae</taxon>
        <taxon>Pseudogemmatithrix</taxon>
    </lineage>
</organism>
<keyword evidence="4" id="KW-1185">Reference proteome</keyword>
<feature type="transmembrane region" description="Helical" evidence="1">
    <location>
        <begin position="6"/>
        <end position="33"/>
    </location>
</feature>
<keyword evidence="1" id="KW-1133">Transmembrane helix</keyword>
<dbReference type="Proteomes" id="UP001229955">
    <property type="component" value="Chromosome"/>
</dbReference>
<dbReference type="GO" id="GO:0016020">
    <property type="term" value="C:membrane"/>
    <property type="evidence" value="ECO:0007669"/>
    <property type="project" value="TreeGrafter"/>
</dbReference>
<proteinExistence type="predicted"/>
<dbReference type="RefSeq" id="WP_367886647.1">
    <property type="nucleotide sequence ID" value="NZ_CP130612.1"/>
</dbReference>
<gene>
    <name evidence="2" type="ORF">Strain138_000170</name>
    <name evidence="3" type="ORF">Strain318_000170</name>
</gene>
<dbReference type="InterPro" id="IPR010721">
    <property type="entry name" value="UstE-like"/>
</dbReference>
<evidence type="ECO:0000313" key="4">
    <source>
        <dbReference type="Proteomes" id="UP001229955"/>
    </source>
</evidence>
<dbReference type="PANTHER" id="PTHR32251:SF17">
    <property type="entry name" value="STEROID 5-ALPHA REDUCTASE C-TERMINAL DOMAIN-CONTAINING PROTEIN"/>
    <property type="match status" value="1"/>
</dbReference>
<feature type="transmembrane region" description="Helical" evidence="1">
    <location>
        <begin position="113"/>
        <end position="138"/>
    </location>
</feature>
<accession>A0AA49JXI8</accession>
<keyword evidence="1" id="KW-0472">Membrane</keyword>
<dbReference type="Pfam" id="PF06966">
    <property type="entry name" value="DUF1295"/>
    <property type="match status" value="1"/>
</dbReference>
<evidence type="ECO:0000313" key="2">
    <source>
        <dbReference type="EMBL" id="WKW10937.1"/>
    </source>
</evidence>
<sequence length="272" mass="29541">MIPTSAGLAVLTAHLLVLGLLITTPVMLALWALHLRTRNASWVDVGWAGNVGLLAVAYAIVAPGHLPRRILIAAVVGVWSARLTLHLITRTIGATEDPRYGDMRARWGGNLGLKFFTLFVGQGLLDVLLALPFLFAAIDPSPAIHPLTWLGAAVAALGMLGEATADAQLRAFKADPANRGQVCRVGLWGWSRHPNYFFDWLVWVGFALLGLASPWGWTGLLGPALMLYFLTRVTGIAATEAHALRSRGEAYRQYQREVSAFVPWPPQRGKLP</sequence>
<dbReference type="EMBL" id="CP130613">
    <property type="protein sequence ID" value="WKW13846.1"/>
    <property type="molecule type" value="Genomic_DNA"/>
</dbReference>
<dbReference type="PROSITE" id="PS50244">
    <property type="entry name" value="S5A_REDUCTASE"/>
    <property type="match status" value="1"/>
</dbReference>
<keyword evidence="1" id="KW-0812">Transmembrane</keyword>